<evidence type="ECO:0000313" key="1">
    <source>
        <dbReference type="EMBL" id="QJA60867.1"/>
    </source>
</evidence>
<dbReference type="AlphaFoldDB" id="A0A6M3IUY4"/>
<protein>
    <submittedName>
        <fullName evidence="1">Putative tail protein</fullName>
    </submittedName>
</protein>
<name>A0A6M3IUY4_9ZZZZ</name>
<reference evidence="1" key="1">
    <citation type="submission" date="2020-03" db="EMBL/GenBank/DDBJ databases">
        <title>The deep terrestrial virosphere.</title>
        <authorList>
            <person name="Holmfeldt K."/>
            <person name="Nilsson E."/>
            <person name="Simone D."/>
            <person name="Lopez-Fernandez M."/>
            <person name="Wu X."/>
            <person name="de Brujin I."/>
            <person name="Lundin D."/>
            <person name="Andersson A."/>
            <person name="Bertilsson S."/>
            <person name="Dopson M."/>
        </authorList>
    </citation>
    <scope>NUCLEOTIDE SEQUENCE</scope>
    <source>
        <strain evidence="1">MM415B01035</strain>
    </source>
</reference>
<gene>
    <name evidence="1" type="ORF">MM415B01035_0009</name>
</gene>
<organism evidence="1">
    <name type="scientific">viral metagenome</name>
    <dbReference type="NCBI Taxonomy" id="1070528"/>
    <lineage>
        <taxon>unclassified sequences</taxon>
        <taxon>metagenomes</taxon>
        <taxon>organismal metagenomes</taxon>
    </lineage>
</organism>
<dbReference type="EMBL" id="MT141423">
    <property type="protein sequence ID" value="QJA60867.1"/>
    <property type="molecule type" value="Genomic_DNA"/>
</dbReference>
<sequence length="148" mass="16480">MISGEARIVNFEKLLSQFQALPDRMLRALEQELVIGANELRNRIINSMDTTPKTGRTYPRWGGKKFHIASSPGNPPAVDTGNLKQSIIMDARLPGEVEVGSTITEPPYPAYLEEGTSRMAARPWLEPALDAVTPRIEENIKQRILKAI</sequence>
<accession>A0A6M3IUY4</accession>
<proteinExistence type="predicted"/>